<feature type="compositionally biased region" description="Basic residues" evidence="9">
    <location>
        <begin position="840"/>
        <end position="849"/>
    </location>
</feature>
<keyword evidence="3" id="KW-0479">Metal-binding</keyword>
<dbReference type="PANTHER" id="PTHR45725">
    <property type="entry name" value="FORMIN HOMOLOGY 2 FAMILY MEMBER"/>
    <property type="match status" value="1"/>
</dbReference>
<dbReference type="InterPro" id="IPR002999">
    <property type="entry name" value="Tudor"/>
</dbReference>
<dbReference type="InterPro" id="IPR011011">
    <property type="entry name" value="Znf_FYVE_PHD"/>
</dbReference>
<gene>
    <name evidence="12" type="primary">Dgri\GH21051</name>
    <name evidence="12" type="ORF">Dgri_GH21051</name>
</gene>
<evidence type="ECO:0000256" key="8">
    <source>
        <dbReference type="ARBA" id="ARBA00023242"/>
    </source>
</evidence>
<dbReference type="Gene3D" id="2.30.30.140">
    <property type="match status" value="1"/>
</dbReference>
<dbReference type="Pfam" id="PF14061">
    <property type="entry name" value="Mtf2_C"/>
    <property type="match status" value="1"/>
</dbReference>
<feature type="domain" description="Tudor" evidence="11">
    <location>
        <begin position="380"/>
        <end position="435"/>
    </location>
</feature>
<proteinExistence type="inferred from homology"/>
<feature type="compositionally biased region" description="Low complexity" evidence="9">
    <location>
        <begin position="1039"/>
        <end position="1053"/>
    </location>
</feature>
<evidence type="ECO:0000256" key="1">
    <source>
        <dbReference type="ARBA" id="ARBA00004123"/>
    </source>
</evidence>
<dbReference type="InterPro" id="IPR019786">
    <property type="entry name" value="Zinc_finger_PHD-type_CS"/>
</dbReference>
<keyword evidence="7" id="KW-0156">Chromatin regulator</keyword>
<evidence type="ECO:0000259" key="10">
    <source>
        <dbReference type="SMART" id="SM00249"/>
    </source>
</evidence>
<feature type="compositionally biased region" description="Polar residues" evidence="9">
    <location>
        <begin position="824"/>
        <end position="834"/>
    </location>
</feature>
<feature type="compositionally biased region" description="Polar residues" evidence="9">
    <location>
        <begin position="716"/>
        <end position="733"/>
    </location>
</feature>
<evidence type="ECO:0000256" key="3">
    <source>
        <dbReference type="ARBA" id="ARBA00022723"/>
    </source>
</evidence>
<dbReference type="STRING" id="7222.B4J5H9"/>
<feature type="domain" description="Zinc finger PHD-type" evidence="10">
    <location>
        <begin position="445"/>
        <end position="487"/>
    </location>
</feature>
<dbReference type="InParanoid" id="B4J5H9"/>
<dbReference type="InterPro" id="IPR001965">
    <property type="entry name" value="Znf_PHD"/>
</dbReference>
<comment type="subcellular location">
    <subcellularLocation>
        <location evidence="1">Nucleus</location>
    </subcellularLocation>
</comment>
<dbReference type="GO" id="GO:0005700">
    <property type="term" value="C:polytene chromosome"/>
    <property type="evidence" value="ECO:0007669"/>
    <property type="project" value="EnsemblMetazoa"/>
</dbReference>
<evidence type="ECO:0000313" key="12">
    <source>
        <dbReference type="EMBL" id="EDW00742.1"/>
    </source>
</evidence>
<dbReference type="SMART" id="SM00249">
    <property type="entry name" value="PHD"/>
    <property type="match status" value="2"/>
</dbReference>
<evidence type="ECO:0000313" key="13">
    <source>
        <dbReference type="Proteomes" id="UP000001070"/>
    </source>
</evidence>
<keyword evidence="13" id="KW-1185">Reference proteome</keyword>
<comment type="similarity">
    <text evidence="2">Belongs to the Polycomblike family.</text>
</comment>
<keyword evidence="4" id="KW-0677">Repeat</keyword>
<keyword evidence="8" id="KW-0539">Nucleus</keyword>
<evidence type="ECO:0000256" key="6">
    <source>
        <dbReference type="ARBA" id="ARBA00022833"/>
    </source>
</evidence>
<dbReference type="GO" id="GO:0003700">
    <property type="term" value="F:DNA-binding transcription factor activity"/>
    <property type="evidence" value="ECO:0007669"/>
    <property type="project" value="EnsemblMetazoa"/>
</dbReference>
<feature type="region of interest" description="Disordered" evidence="9">
    <location>
        <begin position="1"/>
        <end position="26"/>
    </location>
</feature>
<feature type="compositionally biased region" description="Acidic residues" evidence="9">
    <location>
        <begin position="742"/>
        <end position="762"/>
    </location>
</feature>
<feature type="compositionally biased region" description="Pro residues" evidence="9">
    <location>
        <begin position="1007"/>
        <end position="1017"/>
    </location>
</feature>
<feature type="compositionally biased region" description="Low complexity" evidence="9">
    <location>
        <begin position="863"/>
        <end position="876"/>
    </location>
</feature>
<dbReference type="EMBL" id="CH916367">
    <property type="protein sequence ID" value="EDW00742.1"/>
    <property type="molecule type" value="Genomic_DNA"/>
</dbReference>
<dbReference type="PANTHER" id="PTHR45725:SF18">
    <property type="entry name" value="ORC1-LIKE AAA ATPASE DOMAIN-CONTAINING PROTEIN"/>
    <property type="match status" value="1"/>
</dbReference>
<dbReference type="GO" id="GO:0006357">
    <property type="term" value="P:regulation of transcription by RNA polymerase II"/>
    <property type="evidence" value="ECO:0007669"/>
    <property type="project" value="EnsemblMetazoa"/>
</dbReference>
<dbReference type="CDD" id="cd15503">
    <property type="entry name" value="PHD2_MTF2_PHF19_like"/>
    <property type="match status" value="1"/>
</dbReference>
<evidence type="ECO:0000256" key="7">
    <source>
        <dbReference type="ARBA" id="ARBA00022853"/>
    </source>
</evidence>
<dbReference type="GO" id="GO:0005634">
    <property type="term" value="C:nucleus"/>
    <property type="evidence" value="ECO:0007669"/>
    <property type="project" value="UniProtKB-SubCell"/>
</dbReference>
<feature type="compositionally biased region" description="Basic residues" evidence="9">
    <location>
        <begin position="1021"/>
        <end position="1031"/>
    </location>
</feature>
<evidence type="ECO:0000256" key="2">
    <source>
        <dbReference type="ARBA" id="ARBA00008084"/>
    </source>
</evidence>
<dbReference type="eggNOG" id="KOG4323">
    <property type="taxonomic scope" value="Eukaryota"/>
</dbReference>
<keyword evidence="5" id="KW-0863">Zinc-finger</keyword>
<keyword evidence="6" id="KW-0862">Zinc</keyword>
<dbReference type="PROSITE" id="PS01359">
    <property type="entry name" value="ZF_PHD_1"/>
    <property type="match status" value="1"/>
</dbReference>
<dbReference type="GO" id="GO:0045892">
    <property type="term" value="P:negative regulation of DNA-templated transcription"/>
    <property type="evidence" value="ECO:0007669"/>
    <property type="project" value="EnsemblMetazoa"/>
</dbReference>
<feature type="compositionally biased region" description="Polar residues" evidence="9">
    <location>
        <begin position="17"/>
        <end position="26"/>
    </location>
</feature>
<dbReference type="GO" id="GO:0140003">
    <property type="term" value="F:histone H3K36me3 reader activity"/>
    <property type="evidence" value="ECO:0007669"/>
    <property type="project" value="EnsemblMetazoa"/>
</dbReference>
<dbReference type="SMR" id="B4J5H9"/>
<dbReference type="PhylomeDB" id="B4J5H9"/>
<feature type="region of interest" description="Disordered" evidence="9">
    <location>
        <begin position="716"/>
        <end position="735"/>
    </location>
</feature>
<feature type="region of interest" description="Disordered" evidence="9">
    <location>
        <begin position="798"/>
        <end position="876"/>
    </location>
</feature>
<dbReference type="GO" id="GO:0003677">
    <property type="term" value="F:DNA binding"/>
    <property type="evidence" value="ECO:0007669"/>
    <property type="project" value="EnsemblMetazoa"/>
</dbReference>
<dbReference type="SUPFAM" id="SSF57903">
    <property type="entry name" value="FYVE/PHD zinc finger"/>
    <property type="match status" value="2"/>
</dbReference>
<dbReference type="HOGENOM" id="CLU_292612_0_0_1"/>
<feature type="region of interest" description="Disordered" evidence="9">
    <location>
        <begin position="742"/>
        <end position="763"/>
    </location>
</feature>
<dbReference type="GO" id="GO:0008270">
    <property type="term" value="F:zinc ion binding"/>
    <property type="evidence" value="ECO:0007669"/>
    <property type="project" value="UniProtKB-KW"/>
</dbReference>
<dbReference type="InterPro" id="IPR025894">
    <property type="entry name" value="Mtf2_C_dom"/>
</dbReference>
<evidence type="ECO:0000256" key="5">
    <source>
        <dbReference type="ARBA" id="ARBA00022771"/>
    </source>
</evidence>
<evidence type="ECO:0000256" key="9">
    <source>
        <dbReference type="SAM" id="MobiDB-lite"/>
    </source>
</evidence>
<name>B4J5H9_DROGR</name>
<dbReference type="Proteomes" id="UP000001070">
    <property type="component" value="Unassembled WGS sequence"/>
</dbReference>
<evidence type="ECO:0000256" key="4">
    <source>
        <dbReference type="ARBA" id="ARBA00022737"/>
    </source>
</evidence>
<dbReference type="GO" id="GO:0009948">
    <property type="term" value="P:anterior/posterior axis specification"/>
    <property type="evidence" value="ECO:0007669"/>
    <property type="project" value="EnsemblMetazoa"/>
</dbReference>
<feature type="compositionally biased region" description="Polar residues" evidence="9">
    <location>
        <begin position="775"/>
        <end position="792"/>
    </location>
</feature>
<feature type="region of interest" description="Disordered" evidence="9">
    <location>
        <begin position="251"/>
        <end position="315"/>
    </location>
</feature>
<dbReference type="GO" id="GO:0003682">
    <property type="term" value="F:chromatin binding"/>
    <property type="evidence" value="ECO:0007669"/>
    <property type="project" value="EnsemblMetazoa"/>
</dbReference>
<dbReference type="InterPro" id="IPR051425">
    <property type="entry name" value="Formin_Homology"/>
</dbReference>
<feature type="domain" description="Zinc finger PHD-type" evidence="10">
    <location>
        <begin position="529"/>
        <end position="579"/>
    </location>
</feature>
<dbReference type="AlphaFoldDB" id="B4J5H9"/>
<dbReference type="OMA" id="MRGTIYQ"/>
<reference evidence="12 13" key="1">
    <citation type="journal article" date="2007" name="Nature">
        <title>Evolution of genes and genomes on the Drosophila phylogeny.</title>
        <authorList>
            <consortium name="Drosophila 12 Genomes Consortium"/>
            <person name="Clark A.G."/>
            <person name="Eisen M.B."/>
            <person name="Smith D.R."/>
            <person name="Bergman C.M."/>
            <person name="Oliver B."/>
            <person name="Markow T.A."/>
            <person name="Kaufman T.C."/>
            <person name="Kellis M."/>
            <person name="Gelbart W."/>
            <person name="Iyer V.N."/>
            <person name="Pollard D.A."/>
            <person name="Sackton T.B."/>
            <person name="Larracuente A.M."/>
            <person name="Singh N.D."/>
            <person name="Abad J.P."/>
            <person name="Abt D.N."/>
            <person name="Adryan B."/>
            <person name="Aguade M."/>
            <person name="Akashi H."/>
            <person name="Anderson W.W."/>
            <person name="Aquadro C.F."/>
            <person name="Ardell D.H."/>
            <person name="Arguello R."/>
            <person name="Artieri C.G."/>
            <person name="Barbash D.A."/>
            <person name="Barker D."/>
            <person name="Barsanti P."/>
            <person name="Batterham P."/>
            <person name="Batzoglou S."/>
            <person name="Begun D."/>
            <person name="Bhutkar A."/>
            <person name="Blanco E."/>
            <person name="Bosak S.A."/>
            <person name="Bradley R.K."/>
            <person name="Brand A.D."/>
            <person name="Brent M.R."/>
            <person name="Brooks A.N."/>
            <person name="Brown R.H."/>
            <person name="Butlin R.K."/>
            <person name="Caggese C."/>
            <person name="Calvi B.R."/>
            <person name="Bernardo de Carvalho A."/>
            <person name="Caspi A."/>
            <person name="Castrezana S."/>
            <person name="Celniker S.E."/>
            <person name="Chang J.L."/>
            <person name="Chapple C."/>
            <person name="Chatterji S."/>
            <person name="Chinwalla A."/>
            <person name="Civetta A."/>
            <person name="Clifton S.W."/>
            <person name="Comeron J.M."/>
            <person name="Costello J.C."/>
            <person name="Coyne J.A."/>
            <person name="Daub J."/>
            <person name="David R.G."/>
            <person name="Delcher A.L."/>
            <person name="Delehaunty K."/>
            <person name="Do C.B."/>
            <person name="Ebling H."/>
            <person name="Edwards K."/>
            <person name="Eickbush T."/>
            <person name="Evans J.D."/>
            <person name="Filipski A."/>
            <person name="Findeiss S."/>
            <person name="Freyhult E."/>
            <person name="Fulton L."/>
            <person name="Fulton R."/>
            <person name="Garcia A.C."/>
            <person name="Gardiner A."/>
            <person name="Garfield D.A."/>
            <person name="Garvin B.E."/>
            <person name="Gibson G."/>
            <person name="Gilbert D."/>
            <person name="Gnerre S."/>
            <person name="Godfrey J."/>
            <person name="Good R."/>
            <person name="Gotea V."/>
            <person name="Gravely B."/>
            <person name="Greenberg A.J."/>
            <person name="Griffiths-Jones S."/>
            <person name="Gross S."/>
            <person name="Guigo R."/>
            <person name="Gustafson E.A."/>
            <person name="Haerty W."/>
            <person name="Hahn M.W."/>
            <person name="Halligan D.L."/>
            <person name="Halpern A.L."/>
            <person name="Halter G.M."/>
            <person name="Han M.V."/>
            <person name="Heger A."/>
            <person name="Hillier L."/>
            <person name="Hinrichs A.S."/>
            <person name="Holmes I."/>
            <person name="Hoskins R.A."/>
            <person name="Hubisz M.J."/>
            <person name="Hultmark D."/>
            <person name="Huntley M.A."/>
            <person name="Jaffe D.B."/>
            <person name="Jagadeeshan S."/>
            <person name="Jeck W.R."/>
            <person name="Johnson J."/>
            <person name="Jones C.D."/>
            <person name="Jordan W.C."/>
            <person name="Karpen G.H."/>
            <person name="Kataoka E."/>
            <person name="Keightley P.D."/>
            <person name="Kheradpour P."/>
            <person name="Kirkness E.F."/>
            <person name="Koerich L.B."/>
            <person name="Kristiansen K."/>
            <person name="Kudrna D."/>
            <person name="Kulathinal R.J."/>
            <person name="Kumar S."/>
            <person name="Kwok R."/>
            <person name="Lander E."/>
            <person name="Langley C.H."/>
            <person name="Lapoint R."/>
            <person name="Lazzaro B.P."/>
            <person name="Lee S.J."/>
            <person name="Levesque L."/>
            <person name="Li R."/>
            <person name="Lin C.F."/>
            <person name="Lin M.F."/>
            <person name="Lindblad-Toh K."/>
            <person name="Llopart A."/>
            <person name="Long M."/>
            <person name="Low L."/>
            <person name="Lozovsky E."/>
            <person name="Lu J."/>
            <person name="Luo M."/>
            <person name="Machado C.A."/>
            <person name="Makalowski W."/>
            <person name="Marzo M."/>
            <person name="Matsuda M."/>
            <person name="Matzkin L."/>
            <person name="McAllister B."/>
            <person name="McBride C.S."/>
            <person name="McKernan B."/>
            <person name="McKernan K."/>
            <person name="Mendez-Lago M."/>
            <person name="Minx P."/>
            <person name="Mollenhauer M.U."/>
            <person name="Montooth K."/>
            <person name="Mount S.M."/>
            <person name="Mu X."/>
            <person name="Myers E."/>
            <person name="Negre B."/>
            <person name="Newfeld S."/>
            <person name="Nielsen R."/>
            <person name="Noor M.A."/>
            <person name="O'Grady P."/>
            <person name="Pachter L."/>
            <person name="Papaceit M."/>
            <person name="Parisi M.J."/>
            <person name="Parisi M."/>
            <person name="Parts L."/>
            <person name="Pedersen J.S."/>
            <person name="Pesole G."/>
            <person name="Phillippy A.M."/>
            <person name="Ponting C.P."/>
            <person name="Pop M."/>
            <person name="Porcelli D."/>
            <person name="Powell J.R."/>
            <person name="Prohaska S."/>
            <person name="Pruitt K."/>
            <person name="Puig M."/>
            <person name="Quesneville H."/>
            <person name="Ram K.R."/>
            <person name="Rand D."/>
            <person name="Rasmussen M.D."/>
            <person name="Reed L.K."/>
            <person name="Reenan R."/>
            <person name="Reily A."/>
            <person name="Remington K.A."/>
            <person name="Rieger T.T."/>
            <person name="Ritchie M.G."/>
            <person name="Robin C."/>
            <person name="Rogers Y.H."/>
            <person name="Rohde C."/>
            <person name="Rozas J."/>
            <person name="Rubenfield M.J."/>
            <person name="Ruiz A."/>
            <person name="Russo S."/>
            <person name="Salzberg S.L."/>
            <person name="Sanchez-Gracia A."/>
            <person name="Saranga D.J."/>
            <person name="Sato H."/>
            <person name="Schaeffer S.W."/>
            <person name="Schatz M.C."/>
            <person name="Schlenke T."/>
            <person name="Schwartz R."/>
            <person name="Segarra C."/>
            <person name="Singh R.S."/>
            <person name="Sirot L."/>
            <person name="Sirota M."/>
            <person name="Sisneros N.B."/>
            <person name="Smith C.D."/>
            <person name="Smith T.F."/>
            <person name="Spieth J."/>
            <person name="Stage D.E."/>
            <person name="Stark A."/>
            <person name="Stephan W."/>
            <person name="Strausberg R.L."/>
            <person name="Strempel S."/>
            <person name="Sturgill D."/>
            <person name="Sutton G."/>
            <person name="Sutton G.G."/>
            <person name="Tao W."/>
            <person name="Teichmann S."/>
            <person name="Tobari Y.N."/>
            <person name="Tomimura Y."/>
            <person name="Tsolas J.M."/>
            <person name="Valente V.L."/>
            <person name="Venter E."/>
            <person name="Venter J.C."/>
            <person name="Vicario S."/>
            <person name="Vieira F.G."/>
            <person name="Vilella A.J."/>
            <person name="Villasante A."/>
            <person name="Walenz B."/>
            <person name="Wang J."/>
            <person name="Wasserman M."/>
            <person name="Watts T."/>
            <person name="Wilson D."/>
            <person name="Wilson R.K."/>
            <person name="Wing R.A."/>
            <person name="Wolfner M.F."/>
            <person name="Wong A."/>
            <person name="Wong G.K."/>
            <person name="Wu C.I."/>
            <person name="Wu G."/>
            <person name="Yamamoto D."/>
            <person name="Yang H.P."/>
            <person name="Yang S.P."/>
            <person name="Yorke J.A."/>
            <person name="Yoshida K."/>
            <person name="Zdobnov E."/>
            <person name="Zhang P."/>
            <person name="Zhang Y."/>
            <person name="Zimin A.V."/>
            <person name="Baldwin J."/>
            <person name="Abdouelleil A."/>
            <person name="Abdulkadir J."/>
            <person name="Abebe A."/>
            <person name="Abera B."/>
            <person name="Abreu J."/>
            <person name="Acer S.C."/>
            <person name="Aftuck L."/>
            <person name="Alexander A."/>
            <person name="An P."/>
            <person name="Anderson E."/>
            <person name="Anderson S."/>
            <person name="Arachi H."/>
            <person name="Azer M."/>
            <person name="Bachantsang P."/>
            <person name="Barry A."/>
            <person name="Bayul T."/>
            <person name="Berlin A."/>
            <person name="Bessette D."/>
            <person name="Bloom T."/>
            <person name="Blye J."/>
            <person name="Boguslavskiy L."/>
            <person name="Bonnet C."/>
            <person name="Boukhgalter B."/>
            <person name="Bourzgui I."/>
            <person name="Brown A."/>
            <person name="Cahill P."/>
            <person name="Channer S."/>
            <person name="Cheshatsang Y."/>
            <person name="Chuda L."/>
            <person name="Citroen M."/>
            <person name="Collymore A."/>
            <person name="Cooke P."/>
            <person name="Costello M."/>
            <person name="D'Aco K."/>
            <person name="Daza R."/>
            <person name="De Haan G."/>
            <person name="DeGray S."/>
            <person name="DeMaso C."/>
            <person name="Dhargay N."/>
            <person name="Dooley K."/>
            <person name="Dooley E."/>
            <person name="Doricent M."/>
            <person name="Dorje P."/>
            <person name="Dorjee K."/>
            <person name="Dupes A."/>
            <person name="Elong R."/>
            <person name="Falk J."/>
            <person name="Farina A."/>
            <person name="Faro S."/>
            <person name="Ferguson D."/>
            <person name="Fisher S."/>
            <person name="Foley C.D."/>
            <person name="Franke A."/>
            <person name="Friedrich D."/>
            <person name="Gadbois L."/>
            <person name="Gearin G."/>
            <person name="Gearin C.R."/>
            <person name="Giannoukos G."/>
            <person name="Goode T."/>
            <person name="Graham J."/>
            <person name="Grandbois E."/>
            <person name="Grewal S."/>
            <person name="Gyaltsen K."/>
            <person name="Hafez N."/>
            <person name="Hagos B."/>
            <person name="Hall J."/>
            <person name="Henson C."/>
            <person name="Hollinger A."/>
            <person name="Honan T."/>
            <person name="Huard M.D."/>
            <person name="Hughes L."/>
            <person name="Hurhula B."/>
            <person name="Husby M.E."/>
            <person name="Kamat A."/>
            <person name="Kanga B."/>
            <person name="Kashin S."/>
            <person name="Khazanovich D."/>
            <person name="Kisner P."/>
            <person name="Lance K."/>
            <person name="Lara M."/>
            <person name="Lee W."/>
            <person name="Lennon N."/>
            <person name="Letendre F."/>
            <person name="LeVine R."/>
            <person name="Lipovsky A."/>
            <person name="Liu X."/>
            <person name="Liu J."/>
            <person name="Liu S."/>
            <person name="Lokyitsang T."/>
            <person name="Lokyitsang Y."/>
            <person name="Lubonja R."/>
            <person name="Lui A."/>
            <person name="MacDonald P."/>
            <person name="Magnisalis V."/>
            <person name="Maru K."/>
            <person name="Matthews C."/>
            <person name="McCusker W."/>
            <person name="McDonough S."/>
            <person name="Mehta T."/>
            <person name="Meldrim J."/>
            <person name="Meneus L."/>
            <person name="Mihai O."/>
            <person name="Mihalev A."/>
            <person name="Mihova T."/>
            <person name="Mittelman R."/>
            <person name="Mlenga V."/>
            <person name="Montmayeur A."/>
            <person name="Mulrain L."/>
            <person name="Navidi A."/>
            <person name="Naylor J."/>
            <person name="Negash T."/>
            <person name="Nguyen T."/>
            <person name="Nguyen N."/>
            <person name="Nicol R."/>
            <person name="Norbu C."/>
            <person name="Norbu N."/>
            <person name="Novod N."/>
            <person name="O'Neill B."/>
            <person name="Osman S."/>
            <person name="Markiewicz E."/>
            <person name="Oyono O.L."/>
            <person name="Patti C."/>
            <person name="Phunkhang P."/>
            <person name="Pierre F."/>
            <person name="Priest M."/>
            <person name="Raghuraman S."/>
            <person name="Rege F."/>
            <person name="Reyes R."/>
            <person name="Rise C."/>
            <person name="Rogov P."/>
            <person name="Ross K."/>
            <person name="Ryan E."/>
            <person name="Settipalli S."/>
            <person name="Shea T."/>
            <person name="Sherpa N."/>
            <person name="Shi L."/>
            <person name="Shih D."/>
            <person name="Sparrow T."/>
            <person name="Spaulding J."/>
            <person name="Stalker J."/>
            <person name="Stange-Thomann N."/>
            <person name="Stavropoulos S."/>
            <person name="Stone C."/>
            <person name="Strader C."/>
            <person name="Tesfaye S."/>
            <person name="Thomson T."/>
            <person name="Thoulutsang Y."/>
            <person name="Thoulutsang D."/>
            <person name="Topham K."/>
            <person name="Topping I."/>
            <person name="Tsamla T."/>
            <person name="Vassiliev H."/>
            <person name="Vo A."/>
            <person name="Wangchuk T."/>
            <person name="Wangdi T."/>
            <person name="Weiand M."/>
            <person name="Wilkinson J."/>
            <person name="Wilson A."/>
            <person name="Yadav S."/>
            <person name="Young G."/>
            <person name="Yu Q."/>
            <person name="Zembek L."/>
            <person name="Zhong D."/>
            <person name="Zimmer A."/>
            <person name="Zwirko Z."/>
            <person name="Jaffe D.B."/>
            <person name="Alvarez P."/>
            <person name="Brockman W."/>
            <person name="Butler J."/>
            <person name="Chin C."/>
            <person name="Gnerre S."/>
            <person name="Grabherr M."/>
            <person name="Kleber M."/>
            <person name="Mauceli E."/>
            <person name="MacCallum I."/>
        </authorList>
    </citation>
    <scope>NUCLEOTIDE SEQUENCE [LARGE SCALE GENOMIC DNA]</scope>
    <source>
        <strain evidence="13">Tucson 15287-2541.00</strain>
    </source>
</reference>
<dbReference type="Gene3D" id="3.90.980.20">
    <property type="match status" value="1"/>
</dbReference>
<dbReference type="FunCoup" id="B4J5H9">
    <property type="interactions" value="1357"/>
</dbReference>
<accession>B4J5H9</accession>
<dbReference type="GO" id="GO:0140002">
    <property type="term" value="F:histone H3K4me3 reader activity"/>
    <property type="evidence" value="ECO:0007669"/>
    <property type="project" value="EnsemblMetazoa"/>
</dbReference>
<feature type="compositionally biased region" description="Basic and acidic residues" evidence="9">
    <location>
        <begin position="850"/>
        <end position="860"/>
    </location>
</feature>
<organism evidence="13">
    <name type="scientific">Drosophila grimshawi</name>
    <name type="common">Hawaiian fruit fly</name>
    <name type="synonym">Idiomyia grimshawi</name>
    <dbReference type="NCBI Taxonomy" id="7222"/>
    <lineage>
        <taxon>Eukaryota</taxon>
        <taxon>Metazoa</taxon>
        <taxon>Ecdysozoa</taxon>
        <taxon>Arthropoda</taxon>
        <taxon>Hexapoda</taxon>
        <taxon>Insecta</taxon>
        <taxon>Pterygota</taxon>
        <taxon>Neoptera</taxon>
        <taxon>Endopterygota</taxon>
        <taxon>Diptera</taxon>
        <taxon>Brachycera</taxon>
        <taxon>Muscomorpha</taxon>
        <taxon>Ephydroidea</taxon>
        <taxon>Drosophilidae</taxon>
        <taxon>Drosophila</taxon>
        <taxon>Hawaiian Drosophila</taxon>
    </lineage>
</organism>
<feature type="region of interest" description="Disordered" evidence="9">
    <location>
        <begin position="1007"/>
        <end position="1064"/>
    </location>
</feature>
<dbReference type="Gene3D" id="3.30.40.10">
    <property type="entry name" value="Zinc/RING finger domain, C3HC4 (zinc finger)"/>
    <property type="match status" value="1"/>
</dbReference>
<dbReference type="OrthoDB" id="10033786at2759"/>
<dbReference type="SMART" id="SM00333">
    <property type="entry name" value="TUDOR"/>
    <property type="match status" value="1"/>
</dbReference>
<sequence length="1127" mass="123809">MMNNHFHLQQAHDHHNNNTPQNVAPQLSNNTVAAPATYSYLTQPTTAAAPNPQQWLTYQILPTPSPTLAATYAKRYYATANPTGAATTTATATHPSSIQITNNYAQPTQQTQASQFKTNNINNIRIISTAPNVYSLNKSAEQLNQLYATPTSTTAVTAATELYAPMGAYYTAAAAPPPKLQPPPLVPVSKNNSVSALQSSAGAASSTVVLDRINICINNHYAEPTLCQPSPIIPAIQHKALMPPLIDSSTADSSCSSSSSSSICSNGRSNSSSLATTANTSAVIVIDEPDSTTTTTTPHTPPTTPETLSCSPLKSPGSQSSNSCVLSPTAQLKQSFTNVTKSIDEAAAVEVALVAVVAAAPPTPPTPPPPPPPPPAPAPVSYALQEDVFVKCNDGRFYLGTIIAKSEQQYLVRFDDKSEQWCELAKLRKLGNEPSSDKSTQSGPMCVACKQAQHEDIVEICERCGRGYHRGCTTEIASGIWCCKRCAKPMKMQTALEANKPQGICRQLPYHVDKLSWDEKHRVNEEQIYCYCGKPGKFDHNMLQCCKCRNWFHTQCMQNFKRKLLRGDIFFVFCCTVCNDGVEYLRRLQIDWVDMLHITLYNLRKHQHQKYHHLLKDIWPFILEQRHQLPICEEWRQLPETTLMERIKQTLKEYSDRFICGSEFKRAPAYYALRHSGPPLSPRVFLQTEEVLCDELLVDKFKLLLMPEEEQAEVLKTQTKTTQEGVGKNTISTKDVYEFHTDEDDEEAAAEAEAEVDTSEDEIPIKQIMEKVKKQNSNKQPPTSNGEQQQLSIMPERTPDLADDNANDGEPGKLMAPAPPRLDISSSANCKVNGSSSSNSRKRKAFRLSKRYDNSRHCDLSSDENSSSSRGTSSLDLIIPPPANFLGRNNPFLMATPKKSAQQRNGGVGGVGVTGIINSIFKLKHVKQLNGMDQLTKATGGAQQPRMLRTVRRRLSAKDITIGPNQEVRRRRTRRMTTAVEVINTTTINPIPSHYFPIYAKDLQPPPPVPPLLLPPEKPTHGRLLRQRPQKSRGGTPPNSRRNSTSSTATNGSSSGGGSGHHSMLDLKQSVNKYFGGAMNRIDAGESFAIRAKRRMGNGHVQYLVEWGGDPPATAAAAVPPVTTNGN</sequence>
<dbReference type="InterPro" id="IPR013083">
    <property type="entry name" value="Znf_RING/FYVE/PHD"/>
</dbReference>
<feature type="region of interest" description="Disordered" evidence="9">
    <location>
        <begin position="773"/>
        <end position="792"/>
    </location>
</feature>
<evidence type="ECO:0000259" key="11">
    <source>
        <dbReference type="SMART" id="SM00333"/>
    </source>
</evidence>
<protein>
    <submittedName>
        <fullName evidence="12">GH21051</fullName>
    </submittedName>
</protein>
<feature type="compositionally biased region" description="Low complexity" evidence="9">
    <location>
        <begin position="251"/>
        <end position="282"/>
    </location>
</feature>